<keyword evidence="3" id="KW-1185">Reference proteome</keyword>
<sequence>MEEQEFQRLLELFPAVRSPDFYLDLDASSQSTSQSEQKEEVKQLQDDQSKGGIESNTRSKGHGEAFWGKLKAAAEKKMNPAEVEEFCKAFRQVYRKLVDEELSLEAARNLLSS</sequence>
<reference evidence="2 3" key="2">
    <citation type="journal article" date="2017" name="Genome Biol.">
        <title>New reference genome sequences of hot pepper reveal the massive evolution of plant disease-resistance genes by retroduplication.</title>
        <authorList>
            <person name="Kim S."/>
            <person name="Park J."/>
            <person name="Yeom S.I."/>
            <person name="Kim Y.M."/>
            <person name="Seo E."/>
            <person name="Kim K.T."/>
            <person name="Kim M.S."/>
            <person name="Lee J.M."/>
            <person name="Cheong K."/>
            <person name="Shin H.S."/>
            <person name="Kim S.B."/>
            <person name="Han K."/>
            <person name="Lee J."/>
            <person name="Park M."/>
            <person name="Lee H.A."/>
            <person name="Lee H.Y."/>
            <person name="Lee Y."/>
            <person name="Oh S."/>
            <person name="Lee J.H."/>
            <person name="Choi E."/>
            <person name="Choi E."/>
            <person name="Lee S.E."/>
            <person name="Jeon J."/>
            <person name="Kim H."/>
            <person name="Choi G."/>
            <person name="Song H."/>
            <person name="Lee J."/>
            <person name="Lee S.C."/>
            <person name="Kwon J.K."/>
            <person name="Lee H.Y."/>
            <person name="Koo N."/>
            <person name="Hong Y."/>
            <person name="Kim R.W."/>
            <person name="Kang W.H."/>
            <person name="Huh J.H."/>
            <person name="Kang B.C."/>
            <person name="Yang T.J."/>
            <person name="Lee Y.H."/>
            <person name="Bennetzen J.L."/>
            <person name="Choi D."/>
        </authorList>
    </citation>
    <scope>NUCLEOTIDE SEQUENCE [LARGE SCALE GENOMIC DNA]</scope>
    <source>
        <strain evidence="3">cv. CM334</strain>
    </source>
</reference>
<dbReference type="EMBL" id="AYRZ02000011">
    <property type="protein sequence ID" value="PHT68632.1"/>
    <property type="molecule type" value="Genomic_DNA"/>
</dbReference>
<dbReference type="PANTHER" id="PTHR35312:SF1">
    <property type="entry name" value="OS07G0641800 PROTEIN"/>
    <property type="match status" value="1"/>
</dbReference>
<reference evidence="2 3" key="1">
    <citation type="journal article" date="2014" name="Nat. Genet.">
        <title>Genome sequence of the hot pepper provides insights into the evolution of pungency in Capsicum species.</title>
        <authorList>
            <person name="Kim S."/>
            <person name="Park M."/>
            <person name="Yeom S.I."/>
            <person name="Kim Y.M."/>
            <person name="Lee J.M."/>
            <person name="Lee H.A."/>
            <person name="Seo E."/>
            <person name="Choi J."/>
            <person name="Cheong K."/>
            <person name="Kim K.T."/>
            <person name="Jung K."/>
            <person name="Lee G.W."/>
            <person name="Oh S.K."/>
            <person name="Bae C."/>
            <person name="Kim S.B."/>
            <person name="Lee H.Y."/>
            <person name="Kim S.Y."/>
            <person name="Kim M.S."/>
            <person name="Kang B.C."/>
            <person name="Jo Y.D."/>
            <person name="Yang H.B."/>
            <person name="Jeong H.J."/>
            <person name="Kang W.H."/>
            <person name="Kwon J.K."/>
            <person name="Shin C."/>
            <person name="Lim J.Y."/>
            <person name="Park J.H."/>
            <person name="Huh J.H."/>
            <person name="Kim J.S."/>
            <person name="Kim B.D."/>
            <person name="Cohen O."/>
            <person name="Paran I."/>
            <person name="Suh M.C."/>
            <person name="Lee S.B."/>
            <person name="Kim Y.K."/>
            <person name="Shin Y."/>
            <person name="Noh S.J."/>
            <person name="Park J."/>
            <person name="Seo Y.S."/>
            <person name="Kwon S.Y."/>
            <person name="Kim H.A."/>
            <person name="Park J.M."/>
            <person name="Kim H.J."/>
            <person name="Choi S.B."/>
            <person name="Bosland P.W."/>
            <person name="Reeves G."/>
            <person name="Jo S.H."/>
            <person name="Lee B.W."/>
            <person name="Cho H.T."/>
            <person name="Choi H.S."/>
            <person name="Lee M.S."/>
            <person name="Yu Y."/>
            <person name="Do Choi Y."/>
            <person name="Park B.S."/>
            <person name="van Deynze A."/>
            <person name="Ashrafi H."/>
            <person name="Hill T."/>
            <person name="Kim W.T."/>
            <person name="Pai H.S."/>
            <person name="Ahn H.K."/>
            <person name="Yeam I."/>
            <person name="Giovannoni J.J."/>
            <person name="Rose J.K."/>
            <person name="Sorensen I."/>
            <person name="Lee S.J."/>
            <person name="Kim R.W."/>
            <person name="Choi I.Y."/>
            <person name="Choi B.S."/>
            <person name="Lim J.S."/>
            <person name="Lee Y.H."/>
            <person name="Choi D."/>
        </authorList>
    </citation>
    <scope>NUCLEOTIDE SEQUENCE [LARGE SCALE GENOMIC DNA]</scope>
    <source>
        <strain evidence="3">cv. CM334</strain>
    </source>
</reference>
<dbReference type="SMR" id="A0A2G2YFV6"/>
<dbReference type="Proteomes" id="UP000222542">
    <property type="component" value="Unassembled WGS sequence"/>
</dbReference>
<evidence type="ECO:0000256" key="1">
    <source>
        <dbReference type="SAM" id="MobiDB-lite"/>
    </source>
</evidence>
<name>A0A2G2YFV6_CAPAN</name>
<dbReference type="AlphaFoldDB" id="A0A2G2YFV6"/>
<evidence type="ECO:0000313" key="2">
    <source>
        <dbReference type="EMBL" id="PHT68632.1"/>
    </source>
</evidence>
<dbReference type="Gramene" id="PHT68632">
    <property type="protein sequence ID" value="PHT68632"/>
    <property type="gene ID" value="T459_28119"/>
</dbReference>
<feature type="region of interest" description="Disordered" evidence="1">
    <location>
        <begin position="26"/>
        <end position="64"/>
    </location>
</feature>
<proteinExistence type="predicted"/>
<dbReference type="STRING" id="4072.A0A2G2YFV6"/>
<protein>
    <submittedName>
        <fullName evidence="2">Uncharacterized protein</fullName>
    </submittedName>
</protein>
<comment type="caution">
    <text evidence="2">The sequence shown here is derived from an EMBL/GenBank/DDBJ whole genome shotgun (WGS) entry which is preliminary data.</text>
</comment>
<dbReference type="PANTHER" id="PTHR35312">
    <property type="entry name" value="OS07G0641800 PROTEIN"/>
    <property type="match status" value="1"/>
</dbReference>
<organism evidence="2 3">
    <name type="scientific">Capsicum annuum</name>
    <name type="common">Capsicum pepper</name>
    <dbReference type="NCBI Taxonomy" id="4072"/>
    <lineage>
        <taxon>Eukaryota</taxon>
        <taxon>Viridiplantae</taxon>
        <taxon>Streptophyta</taxon>
        <taxon>Embryophyta</taxon>
        <taxon>Tracheophyta</taxon>
        <taxon>Spermatophyta</taxon>
        <taxon>Magnoliopsida</taxon>
        <taxon>eudicotyledons</taxon>
        <taxon>Gunneridae</taxon>
        <taxon>Pentapetalae</taxon>
        <taxon>asterids</taxon>
        <taxon>lamiids</taxon>
        <taxon>Solanales</taxon>
        <taxon>Solanaceae</taxon>
        <taxon>Solanoideae</taxon>
        <taxon>Capsiceae</taxon>
        <taxon>Capsicum</taxon>
    </lineage>
</organism>
<dbReference type="OMA" id="FRQVYRK"/>
<feature type="compositionally biased region" description="Basic and acidic residues" evidence="1">
    <location>
        <begin position="36"/>
        <end position="49"/>
    </location>
</feature>
<accession>A0A2G2YFV6</accession>
<evidence type="ECO:0000313" key="3">
    <source>
        <dbReference type="Proteomes" id="UP000222542"/>
    </source>
</evidence>
<gene>
    <name evidence="2" type="ORF">T459_28119</name>
</gene>